<keyword evidence="4" id="KW-1185">Reference proteome</keyword>
<accession>A0ABT1BFZ5</accession>
<evidence type="ECO:0000259" key="2">
    <source>
        <dbReference type="PROSITE" id="PS50883"/>
    </source>
</evidence>
<sequence length="512" mass="57551">MKADRYYKRFIMAGFLGLSLAIMLSALITWSQLWYQTKSALSESADNALYSVERYLAEAQTFLDRTLRLAPRDCSIKSREAFIPDLLSAVVVTDLLYTLPDKSICSLTYGDSISAFSWSQPVTHWKDMQFFILDEDVLAAGKGNLLAGRDGVFTLLPQQQMIRFYITGQPQQPQLSIRVNKVVLVRSSRSSVFPENHGWLVVSRTGEEGLTAEFSLPVQALRDYWLHTYWLSRWAVNMLILLLFCVCFYGYCRHQLSLKTAIRRALEQRDFSLYYQPIVDINTGNTVSLEALVRWQRAPGGNVSPEVFIPVTEQCGLICTLTRYVLEQAIRDLNELHKTHPDMTVAVNISAADLSSPGFAQTVYDLCMAYSLSPQHLKLEITERSLVDDVSARRNMDCLTEMGFVLVLDDFGTGYSSLSYLNKLPVGVLKIDRAFVAGLGSDTVTGSVVPQIVSMARQLDMDVIAEGVETQEQARALSALKIQYVQGWLYEKAMPFSAVQEKLLASDQQTPL</sequence>
<dbReference type="InterPro" id="IPR001633">
    <property type="entry name" value="EAL_dom"/>
</dbReference>
<keyword evidence="1" id="KW-0812">Transmembrane</keyword>
<dbReference type="InterPro" id="IPR035919">
    <property type="entry name" value="EAL_sf"/>
</dbReference>
<name>A0ABT1BFZ5_9ENTR</name>
<evidence type="ECO:0000256" key="1">
    <source>
        <dbReference type="SAM" id="Phobius"/>
    </source>
</evidence>
<feature type="domain" description="EAL" evidence="2">
    <location>
        <begin position="255"/>
        <end position="507"/>
    </location>
</feature>
<dbReference type="Proteomes" id="UP001139290">
    <property type="component" value="Unassembled WGS sequence"/>
</dbReference>
<comment type="caution">
    <text evidence="3">The sequence shown here is derived from an EMBL/GenBank/DDBJ whole genome shotgun (WGS) entry which is preliminary data.</text>
</comment>
<keyword evidence="1" id="KW-1133">Transmembrane helix</keyword>
<organism evidence="3 4">
    <name type="scientific">Citrobacter meridianamericanus</name>
    <dbReference type="NCBI Taxonomy" id="2894201"/>
    <lineage>
        <taxon>Bacteria</taxon>
        <taxon>Pseudomonadati</taxon>
        <taxon>Pseudomonadota</taxon>
        <taxon>Gammaproteobacteria</taxon>
        <taxon>Enterobacterales</taxon>
        <taxon>Enterobacteriaceae</taxon>
        <taxon>Citrobacter</taxon>
    </lineage>
</organism>
<dbReference type="Gene3D" id="3.20.20.450">
    <property type="entry name" value="EAL domain"/>
    <property type="match status" value="1"/>
</dbReference>
<dbReference type="Pfam" id="PF00563">
    <property type="entry name" value="EAL"/>
    <property type="match status" value="1"/>
</dbReference>
<dbReference type="CDD" id="cd01948">
    <property type="entry name" value="EAL"/>
    <property type="match status" value="1"/>
</dbReference>
<evidence type="ECO:0000313" key="4">
    <source>
        <dbReference type="Proteomes" id="UP001139290"/>
    </source>
</evidence>
<dbReference type="EMBL" id="JAJJVQ010000020">
    <property type="protein sequence ID" value="MCO5784595.1"/>
    <property type="molecule type" value="Genomic_DNA"/>
</dbReference>
<dbReference type="RefSeq" id="WP_252839116.1">
    <property type="nucleotide sequence ID" value="NZ_JAJJVQ010000020.1"/>
</dbReference>
<dbReference type="SUPFAM" id="SSF141868">
    <property type="entry name" value="EAL domain-like"/>
    <property type="match status" value="1"/>
</dbReference>
<protein>
    <submittedName>
        <fullName evidence="3">EAL domain-containing protein</fullName>
    </submittedName>
</protein>
<feature type="transmembrane region" description="Helical" evidence="1">
    <location>
        <begin position="234"/>
        <end position="252"/>
    </location>
</feature>
<proteinExistence type="predicted"/>
<dbReference type="PROSITE" id="PS50883">
    <property type="entry name" value="EAL"/>
    <property type="match status" value="1"/>
</dbReference>
<reference evidence="3" key="1">
    <citation type="submission" date="2021-11" db="EMBL/GenBank/DDBJ databases">
        <title>Citrobacter meridianamericanus sp. nov. isolated from soil.</title>
        <authorList>
            <person name="Furlan J.P.R."/>
            <person name="Stehling E.G."/>
        </authorList>
    </citation>
    <scope>NUCLEOTIDE SEQUENCE</scope>
    <source>
        <strain evidence="3">BR102</strain>
    </source>
</reference>
<keyword evidence="1" id="KW-0472">Membrane</keyword>
<dbReference type="InterPro" id="IPR050706">
    <property type="entry name" value="Cyclic-di-GMP_PDE-like"/>
</dbReference>
<evidence type="ECO:0000313" key="3">
    <source>
        <dbReference type="EMBL" id="MCO5784595.1"/>
    </source>
</evidence>
<dbReference type="PANTHER" id="PTHR33121:SF79">
    <property type="entry name" value="CYCLIC DI-GMP PHOSPHODIESTERASE PDED-RELATED"/>
    <property type="match status" value="1"/>
</dbReference>
<gene>
    <name evidence="3" type="ORF">LOD26_25370</name>
</gene>
<dbReference type="PANTHER" id="PTHR33121">
    <property type="entry name" value="CYCLIC DI-GMP PHOSPHODIESTERASE PDEF"/>
    <property type="match status" value="1"/>
</dbReference>
<feature type="transmembrane region" description="Helical" evidence="1">
    <location>
        <begin position="12"/>
        <end position="35"/>
    </location>
</feature>
<dbReference type="SMART" id="SM00052">
    <property type="entry name" value="EAL"/>
    <property type="match status" value="1"/>
</dbReference>